<accession>A0ABY5S2P3</accession>
<dbReference type="EMBL" id="CP091430">
    <property type="protein sequence ID" value="UVI28146.1"/>
    <property type="molecule type" value="Genomic_DNA"/>
</dbReference>
<dbReference type="SUPFAM" id="SSF52540">
    <property type="entry name" value="P-loop containing nucleoside triphosphate hydrolases"/>
    <property type="match status" value="1"/>
</dbReference>
<name>A0ABY5S2P3_9BACL</name>
<evidence type="ECO:0000256" key="1">
    <source>
        <dbReference type="SAM" id="Coils"/>
    </source>
</evidence>
<evidence type="ECO:0000313" key="3">
    <source>
        <dbReference type="Proteomes" id="UP001057877"/>
    </source>
</evidence>
<dbReference type="RefSeq" id="WP_258384233.1">
    <property type="nucleotide sequence ID" value="NZ_CP091430.1"/>
</dbReference>
<dbReference type="Proteomes" id="UP001057877">
    <property type="component" value="Chromosome"/>
</dbReference>
<sequence length="637" mass="74799">MASLMISRVLYSGENYEYRSPELKQGLNIIEGKNGSGKTTFSDLISYGLGVYVRQYDCNESEIHKEICGDKDNFVILEISINDSKYVLKRYFNNNTIFVTDSSGNVESYAIYRGEANPVIFSDWFLSKLHIEVVEIYQGSRKFKINFPDLYRLIHYDQDTVPRKIYKEHRTDNNFIADSLQIRKVIFELLIGHQFSEYHSLVGELKKLERERDTAKSVFNNYEKMVRDMGYDISHLTTEALEKELMSANINLEKLQIYRESRKKLKIDSRQFNHQLTQLRTDLVQIEREYVMLQQRKQNVLTEHRSLVDLKEDLIREVTHLKKIISAHEELNLFSPNTCPCCLLRVDRKENHCICGSEIDESQYEKFFYSSEEYLDILKSKQKSVDTIDVALESCEEELNDIDKAIFVLEIKKEKLTSHLNDIEKDVAVLSNDSELNRINDEILQEKSKIQDLEQKNVVLKKYESLEEQFNTKNEEYGRKFRRALMLEGILKDIIEKQLKQFNEIYNSLMTDTADDINKAVIDENYMPIINDGEYKQASTNVPKRFMYFLTLLRMSIESDIPFPRFLLIDTPENLGIDNENLDRVLQKIIPDPAVETKPDFQVILTTGINKYPPAFKEYVRDTLTDEDRLLKRRAKE</sequence>
<dbReference type="InterPro" id="IPR027417">
    <property type="entry name" value="P-loop_NTPase"/>
</dbReference>
<evidence type="ECO:0000313" key="2">
    <source>
        <dbReference type="EMBL" id="UVI28146.1"/>
    </source>
</evidence>
<feature type="coiled-coil region" evidence="1">
    <location>
        <begin position="413"/>
        <end position="476"/>
    </location>
</feature>
<reference evidence="2" key="1">
    <citation type="submission" date="2022-01" db="EMBL/GenBank/DDBJ databases">
        <title>Paenibacillus spongiae sp. nov., isolated from marine sponge.</title>
        <authorList>
            <person name="Li Z."/>
            <person name="Zhang M."/>
        </authorList>
    </citation>
    <scope>NUCLEOTIDE SEQUENCE</scope>
    <source>
        <strain evidence="2">PHS-Z3</strain>
    </source>
</reference>
<evidence type="ECO:0008006" key="4">
    <source>
        <dbReference type="Google" id="ProtNLM"/>
    </source>
</evidence>
<protein>
    <recommendedName>
        <fullName evidence="4">Rad50/SbcC-type AAA domain-containing protein</fullName>
    </recommendedName>
</protein>
<feature type="coiled-coil region" evidence="1">
    <location>
        <begin position="198"/>
        <end position="303"/>
    </location>
</feature>
<keyword evidence="1" id="KW-0175">Coiled coil</keyword>
<gene>
    <name evidence="2" type="ORF">L1F29_22170</name>
</gene>
<keyword evidence="3" id="KW-1185">Reference proteome</keyword>
<organism evidence="2 3">
    <name type="scientific">Paenibacillus spongiae</name>
    <dbReference type="NCBI Taxonomy" id="2909671"/>
    <lineage>
        <taxon>Bacteria</taxon>
        <taxon>Bacillati</taxon>
        <taxon>Bacillota</taxon>
        <taxon>Bacilli</taxon>
        <taxon>Bacillales</taxon>
        <taxon>Paenibacillaceae</taxon>
        <taxon>Paenibacillus</taxon>
    </lineage>
</organism>
<proteinExistence type="predicted"/>
<dbReference type="Gene3D" id="3.40.50.300">
    <property type="entry name" value="P-loop containing nucleotide triphosphate hydrolases"/>
    <property type="match status" value="2"/>
</dbReference>